<comment type="caution">
    <text evidence="1">The sequence shown here is derived from an EMBL/GenBank/DDBJ whole genome shotgun (WGS) entry which is preliminary data.</text>
</comment>
<dbReference type="Proteomes" id="UP000835052">
    <property type="component" value="Unassembled WGS sequence"/>
</dbReference>
<feature type="non-terminal residue" evidence="1">
    <location>
        <position position="1"/>
    </location>
</feature>
<reference evidence="1" key="1">
    <citation type="submission" date="2020-10" db="EMBL/GenBank/DDBJ databases">
        <authorList>
            <person name="Kikuchi T."/>
        </authorList>
    </citation>
    <scope>NUCLEOTIDE SEQUENCE</scope>
    <source>
        <strain evidence="1">NKZ352</strain>
    </source>
</reference>
<proteinExistence type="predicted"/>
<name>A0A8S1HXV7_9PELO</name>
<dbReference type="AlphaFoldDB" id="A0A8S1HXV7"/>
<dbReference type="EMBL" id="CAJGYM010000355">
    <property type="protein sequence ID" value="CAD6200345.1"/>
    <property type="molecule type" value="Genomic_DNA"/>
</dbReference>
<evidence type="ECO:0000313" key="1">
    <source>
        <dbReference type="EMBL" id="CAD6200345.1"/>
    </source>
</evidence>
<sequence length="91" mass="10353">MTVTELGTPVFTYPGGRNRYMKVLFCEERTKQKAIRRLGFRESSNALSSCGDLLAICLPKSKIIILVRITNERVLENLFITVMIPSSTRQM</sequence>
<protein>
    <submittedName>
        <fullName evidence="1">Uncharacterized protein</fullName>
    </submittedName>
</protein>
<keyword evidence="2" id="KW-1185">Reference proteome</keyword>
<gene>
    <name evidence="1" type="ORF">CAUJ_LOCUS16241</name>
</gene>
<evidence type="ECO:0000313" key="2">
    <source>
        <dbReference type="Proteomes" id="UP000835052"/>
    </source>
</evidence>
<accession>A0A8S1HXV7</accession>
<organism evidence="1 2">
    <name type="scientific">Caenorhabditis auriculariae</name>
    <dbReference type="NCBI Taxonomy" id="2777116"/>
    <lineage>
        <taxon>Eukaryota</taxon>
        <taxon>Metazoa</taxon>
        <taxon>Ecdysozoa</taxon>
        <taxon>Nematoda</taxon>
        <taxon>Chromadorea</taxon>
        <taxon>Rhabditida</taxon>
        <taxon>Rhabditina</taxon>
        <taxon>Rhabditomorpha</taxon>
        <taxon>Rhabditoidea</taxon>
        <taxon>Rhabditidae</taxon>
        <taxon>Peloderinae</taxon>
        <taxon>Caenorhabditis</taxon>
    </lineage>
</organism>